<evidence type="ECO:0000313" key="4">
    <source>
        <dbReference type="Proteomes" id="UP000190625"/>
    </source>
</evidence>
<sequence length="98" mass="11160">MVNSKKYLIVSLALLLILFCSQLTLYGADYSSLSKNKLLEKYKSLKAEFTDLKAKYTNLVDDYGKLKVKYDELKDRVKDGNLKEDKKEPSTKKAPTGC</sequence>
<dbReference type="Proteomes" id="UP000190625">
    <property type="component" value="Unassembled WGS sequence"/>
</dbReference>
<dbReference type="EMBL" id="FUWM01000015">
    <property type="protein sequence ID" value="SJZ80412.1"/>
    <property type="molecule type" value="Genomic_DNA"/>
</dbReference>
<dbReference type="AlphaFoldDB" id="A0A1T4NMI7"/>
<feature type="coiled-coil region" evidence="1">
    <location>
        <begin position="35"/>
        <end position="62"/>
    </location>
</feature>
<keyword evidence="1" id="KW-0175">Coiled coil</keyword>
<dbReference type="STRING" id="142842.SAMN02745118_01861"/>
<accession>A0A1T4NMI7</accession>
<gene>
    <name evidence="3" type="ORF">SAMN02745118_01861</name>
</gene>
<evidence type="ECO:0000256" key="1">
    <source>
        <dbReference type="SAM" id="Coils"/>
    </source>
</evidence>
<reference evidence="4" key="1">
    <citation type="submission" date="2017-02" db="EMBL/GenBank/DDBJ databases">
        <authorList>
            <person name="Varghese N."/>
            <person name="Submissions S."/>
        </authorList>
    </citation>
    <scope>NUCLEOTIDE SEQUENCE [LARGE SCALE GENOMIC DNA]</scope>
    <source>
        <strain evidence="4">ATCC BAA-73</strain>
    </source>
</reference>
<organism evidence="3 4">
    <name type="scientific">Selenihalanaerobacter shriftii</name>
    <dbReference type="NCBI Taxonomy" id="142842"/>
    <lineage>
        <taxon>Bacteria</taxon>
        <taxon>Bacillati</taxon>
        <taxon>Bacillota</taxon>
        <taxon>Clostridia</taxon>
        <taxon>Halanaerobiales</taxon>
        <taxon>Halobacteroidaceae</taxon>
        <taxon>Selenihalanaerobacter</taxon>
    </lineage>
</organism>
<feature type="region of interest" description="Disordered" evidence="2">
    <location>
        <begin position="79"/>
        <end position="98"/>
    </location>
</feature>
<dbReference type="RefSeq" id="WP_078810310.1">
    <property type="nucleotide sequence ID" value="NZ_FUWM01000015.1"/>
</dbReference>
<evidence type="ECO:0000313" key="3">
    <source>
        <dbReference type="EMBL" id="SJZ80412.1"/>
    </source>
</evidence>
<protein>
    <submittedName>
        <fullName evidence="3">Uncharacterized protein</fullName>
    </submittedName>
</protein>
<name>A0A1T4NMI7_9FIRM</name>
<keyword evidence="4" id="KW-1185">Reference proteome</keyword>
<feature type="compositionally biased region" description="Basic and acidic residues" evidence="2">
    <location>
        <begin position="79"/>
        <end position="91"/>
    </location>
</feature>
<evidence type="ECO:0000256" key="2">
    <source>
        <dbReference type="SAM" id="MobiDB-lite"/>
    </source>
</evidence>
<proteinExistence type="predicted"/>